<evidence type="ECO:0000256" key="3">
    <source>
        <dbReference type="ARBA" id="ARBA00022519"/>
    </source>
</evidence>
<dbReference type="InterPro" id="IPR005548">
    <property type="entry name" value="Cell_div_FtsQ/DivIB_C"/>
</dbReference>
<evidence type="ECO:0000256" key="5">
    <source>
        <dbReference type="ARBA" id="ARBA00022692"/>
    </source>
</evidence>
<keyword evidence="2 9" id="KW-1003">Cell membrane</keyword>
<feature type="domain" description="POTRA" evidence="10">
    <location>
        <begin position="76"/>
        <end position="144"/>
    </location>
</feature>
<dbReference type="GO" id="GO:0090529">
    <property type="term" value="P:cell septum assembly"/>
    <property type="evidence" value="ECO:0007669"/>
    <property type="project" value="InterPro"/>
</dbReference>
<dbReference type="OrthoDB" id="9783091at2"/>
<evidence type="ECO:0000313" key="11">
    <source>
        <dbReference type="EMBL" id="TCM84438.1"/>
    </source>
</evidence>
<evidence type="ECO:0000256" key="1">
    <source>
        <dbReference type="ARBA" id="ARBA00004370"/>
    </source>
</evidence>
<evidence type="ECO:0000256" key="7">
    <source>
        <dbReference type="ARBA" id="ARBA00023136"/>
    </source>
</evidence>
<comment type="function">
    <text evidence="9">Essential cell division protein.</text>
</comment>
<dbReference type="GO" id="GO:0005886">
    <property type="term" value="C:plasma membrane"/>
    <property type="evidence" value="ECO:0007669"/>
    <property type="project" value="UniProtKB-SubCell"/>
</dbReference>
<keyword evidence="7 9" id="KW-0472">Membrane</keyword>
<dbReference type="InterPro" id="IPR026579">
    <property type="entry name" value="FtsQ"/>
</dbReference>
<dbReference type="RefSeq" id="WP_132695028.1">
    <property type="nucleotide sequence ID" value="NZ_SLVM01000012.1"/>
</dbReference>
<dbReference type="Proteomes" id="UP000295277">
    <property type="component" value="Unassembled WGS sequence"/>
</dbReference>
<keyword evidence="8 9" id="KW-0131">Cell cycle</keyword>
<sequence length="292" mass="31958">MCAVILPPRDPAPSRLTYRMQRLWLTPLFRLAVLRGLPLAAVLAIPALWFSDADRRAEVAGQIADIRRQVETRPEFMVKLMAIEGATDLVAEDIREVLPLDFPVSSFDLDLQQMRRTAEALDAVEAAELRVRPGGVLELKVVERVPAVVWRGAAGLELLDAQGNRVAPIETRSLRADLPLIAGEGAQRAVPEALALVAAAAPIEERLRGLVRVGERRWDVVLDRNQRILLPGQDAVAALERVIALDGVTDMLGRDIAVVDLRNPGRPTVRLAPDAVEEFRKIRRSGAGATNG</sequence>
<dbReference type="InterPro" id="IPR045335">
    <property type="entry name" value="FtsQ_C_sf"/>
</dbReference>
<protein>
    <recommendedName>
        <fullName evidence="9">Cell division protein FtsQ</fullName>
    </recommendedName>
</protein>
<dbReference type="Gene3D" id="3.40.50.11690">
    <property type="entry name" value="Cell division protein FtsQ/DivIB"/>
    <property type="match status" value="1"/>
</dbReference>
<dbReference type="GO" id="GO:0043093">
    <property type="term" value="P:FtsZ-dependent cytokinesis"/>
    <property type="evidence" value="ECO:0007669"/>
    <property type="project" value="UniProtKB-UniRule"/>
</dbReference>
<dbReference type="PANTHER" id="PTHR35851">
    <property type="entry name" value="CELL DIVISION PROTEIN FTSQ"/>
    <property type="match status" value="1"/>
</dbReference>
<keyword evidence="3 9" id="KW-0997">Cell inner membrane</keyword>
<dbReference type="AlphaFoldDB" id="A0A4R1YTR4"/>
<evidence type="ECO:0000256" key="4">
    <source>
        <dbReference type="ARBA" id="ARBA00022618"/>
    </source>
</evidence>
<reference evidence="11 12" key="1">
    <citation type="submission" date="2019-03" db="EMBL/GenBank/DDBJ databases">
        <title>Genomic Encyclopedia of Type Strains, Phase IV (KMG-IV): sequencing the most valuable type-strain genomes for metagenomic binning, comparative biology and taxonomic classification.</title>
        <authorList>
            <person name="Goeker M."/>
        </authorList>
    </citation>
    <scope>NUCLEOTIDE SEQUENCE [LARGE SCALE GENOMIC DNA]</scope>
    <source>
        <strain evidence="11 12">DSM 21153</strain>
    </source>
</reference>
<feature type="transmembrane region" description="Helical" evidence="9">
    <location>
        <begin position="28"/>
        <end position="50"/>
    </location>
</feature>
<keyword evidence="6 9" id="KW-1133">Transmembrane helix</keyword>
<dbReference type="EMBL" id="SLVM01000012">
    <property type="protein sequence ID" value="TCM84438.1"/>
    <property type="molecule type" value="Genomic_DNA"/>
</dbReference>
<dbReference type="InterPro" id="IPR034746">
    <property type="entry name" value="POTRA"/>
</dbReference>
<name>A0A4R1YTR4_9RHOB</name>
<dbReference type="Pfam" id="PF03799">
    <property type="entry name" value="FtsQ_DivIB_C"/>
    <property type="match status" value="1"/>
</dbReference>
<evidence type="ECO:0000259" key="10">
    <source>
        <dbReference type="PROSITE" id="PS51779"/>
    </source>
</evidence>
<evidence type="ECO:0000256" key="6">
    <source>
        <dbReference type="ARBA" id="ARBA00022989"/>
    </source>
</evidence>
<proteinExistence type="inferred from homology"/>
<comment type="subcellular location">
    <subcellularLocation>
        <location evidence="9">Cell inner membrane</location>
        <topology evidence="9">Single-pass type II membrane protein</topology>
    </subcellularLocation>
    <subcellularLocation>
        <location evidence="1">Membrane</location>
    </subcellularLocation>
    <text evidence="9">Localizes to the division septum.</text>
</comment>
<organism evidence="11 12">
    <name type="scientific">Rhodovulum steppense</name>
    <dbReference type="NCBI Taxonomy" id="540251"/>
    <lineage>
        <taxon>Bacteria</taxon>
        <taxon>Pseudomonadati</taxon>
        <taxon>Pseudomonadota</taxon>
        <taxon>Alphaproteobacteria</taxon>
        <taxon>Rhodobacterales</taxon>
        <taxon>Paracoccaceae</taxon>
        <taxon>Rhodovulum</taxon>
    </lineage>
</organism>
<dbReference type="HAMAP" id="MF_00911">
    <property type="entry name" value="FtsQ_subfam"/>
    <property type="match status" value="1"/>
</dbReference>
<evidence type="ECO:0000256" key="8">
    <source>
        <dbReference type="ARBA" id="ARBA00023306"/>
    </source>
</evidence>
<dbReference type="PROSITE" id="PS51779">
    <property type="entry name" value="POTRA"/>
    <property type="match status" value="1"/>
</dbReference>
<evidence type="ECO:0000256" key="2">
    <source>
        <dbReference type="ARBA" id="ARBA00022475"/>
    </source>
</evidence>
<gene>
    <name evidence="9" type="primary">ftsQ</name>
    <name evidence="11" type="ORF">EV216_11275</name>
</gene>
<comment type="caution">
    <text evidence="11">The sequence shown here is derived from an EMBL/GenBank/DDBJ whole genome shotgun (WGS) entry which is preliminary data.</text>
</comment>
<keyword evidence="12" id="KW-1185">Reference proteome</keyword>
<accession>A0A4R1YTR4</accession>
<dbReference type="PANTHER" id="PTHR35851:SF1">
    <property type="entry name" value="CELL DIVISION PROTEIN FTSQ"/>
    <property type="match status" value="1"/>
</dbReference>
<evidence type="ECO:0000256" key="9">
    <source>
        <dbReference type="HAMAP-Rule" id="MF_00911"/>
    </source>
</evidence>
<keyword evidence="4 9" id="KW-0132">Cell division</keyword>
<evidence type="ECO:0000313" key="12">
    <source>
        <dbReference type="Proteomes" id="UP000295277"/>
    </source>
</evidence>
<dbReference type="GO" id="GO:0032153">
    <property type="term" value="C:cell division site"/>
    <property type="evidence" value="ECO:0007669"/>
    <property type="project" value="UniProtKB-UniRule"/>
</dbReference>
<comment type="similarity">
    <text evidence="9">Belongs to the FtsQ/DivIB family. FtsQ subfamily.</text>
</comment>
<keyword evidence="5 9" id="KW-0812">Transmembrane</keyword>